<name>A0A1H2ZKK2_ACIFE</name>
<dbReference type="AlphaFoldDB" id="A0A1H2ZKK2"/>
<proteinExistence type="predicted"/>
<evidence type="ECO:0000313" key="2">
    <source>
        <dbReference type="Proteomes" id="UP000182379"/>
    </source>
</evidence>
<evidence type="ECO:0000313" key="1">
    <source>
        <dbReference type="EMBL" id="SDX17953.1"/>
    </source>
</evidence>
<dbReference type="InterPro" id="IPR010064">
    <property type="entry name" value="HK97-gp10_tail"/>
</dbReference>
<protein>
    <submittedName>
        <fullName evidence="1">Phage protein, HK97 gp10 family</fullName>
    </submittedName>
</protein>
<comment type="caution">
    <text evidence="1">The sequence shown here is derived from an EMBL/GenBank/DDBJ whole genome shotgun (WGS) entry which is preliminary data.</text>
</comment>
<sequence>MAVFTVKVPEGELSKAIGQISAWDGKSRLRVEGALRRGTSGVAREARQRVPVRTGKLKKSIKTRFSAVKLEGQVYSNVPYAHLVEFGSRAHTVKPQKKKALRFFRGGPVFTKRSRIPAQSGKPFFKPAYDYVEPQLIRDVKKAVREP</sequence>
<dbReference type="NCBIfam" id="TIGR01725">
    <property type="entry name" value="phge_HK97_gp10"/>
    <property type="match status" value="1"/>
</dbReference>
<gene>
    <name evidence="1" type="ORF">SAMN05216495_11543</name>
</gene>
<dbReference type="RefSeq" id="WP_074707560.1">
    <property type="nucleotide sequence ID" value="NZ_FNOP01000015.1"/>
</dbReference>
<dbReference type="Proteomes" id="UP000182379">
    <property type="component" value="Unassembled WGS sequence"/>
</dbReference>
<dbReference type="Pfam" id="PF04883">
    <property type="entry name" value="HK97-gp10_like"/>
    <property type="match status" value="1"/>
</dbReference>
<accession>A0A1H2ZKK2</accession>
<dbReference type="EMBL" id="FNOP01000015">
    <property type="protein sequence ID" value="SDX17953.1"/>
    <property type="molecule type" value="Genomic_DNA"/>
</dbReference>
<reference evidence="1 2" key="1">
    <citation type="submission" date="2016-10" db="EMBL/GenBank/DDBJ databases">
        <authorList>
            <person name="Varghese N."/>
            <person name="Submissions S."/>
        </authorList>
    </citation>
    <scope>NUCLEOTIDE SEQUENCE [LARGE SCALE GENOMIC DNA]</scope>
    <source>
        <strain evidence="1 2">WCC6</strain>
    </source>
</reference>
<organism evidence="1 2">
    <name type="scientific">Acidaminococcus fermentans</name>
    <dbReference type="NCBI Taxonomy" id="905"/>
    <lineage>
        <taxon>Bacteria</taxon>
        <taxon>Bacillati</taxon>
        <taxon>Bacillota</taxon>
        <taxon>Negativicutes</taxon>
        <taxon>Acidaminococcales</taxon>
        <taxon>Acidaminococcaceae</taxon>
        <taxon>Acidaminococcus</taxon>
    </lineage>
</organism>